<organism evidence="2 3">
    <name type="scientific">Fervidobacterium nodosum (strain ATCC 35602 / DSM 5306 / Rt17-B1)</name>
    <dbReference type="NCBI Taxonomy" id="381764"/>
    <lineage>
        <taxon>Bacteria</taxon>
        <taxon>Thermotogati</taxon>
        <taxon>Thermotogota</taxon>
        <taxon>Thermotogae</taxon>
        <taxon>Thermotogales</taxon>
        <taxon>Fervidobacteriaceae</taxon>
        <taxon>Fervidobacterium</taxon>
    </lineage>
</organism>
<accession>A7HKC4</accession>
<dbReference type="OrthoDB" id="44671at2"/>
<protein>
    <recommendedName>
        <fullName evidence="4">DUF47 family protein</fullName>
    </recommendedName>
</protein>
<reference evidence="2 3" key="1">
    <citation type="submission" date="2007-07" db="EMBL/GenBank/DDBJ databases">
        <title>Complete sequence of Fervidobacterium nodosum Rt17-B1.</title>
        <authorList>
            <consortium name="US DOE Joint Genome Institute"/>
            <person name="Copeland A."/>
            <person name="Lucas S."/>
            <person name="Lapidus A."/>
            <person name="Barry K."/>
            <person name="Glavina del Rio T."/>
            <person name="Dalin E."/>
            <person name="Tice H."/>
            <person name="Pitluck S."/>
            <person name="Saunders E."/>
            <person name="Brettin T."/>
            <person name="Bruce D."/>
            <person name="Detter J.C."/>
            <person name="Han C."/>
            <person name="Schmutz J."/>
            <person name="Larimer F."/>
            <person name="Land M."/>
            <person name="Hauser L."/>
            <person name="Kyrpides N."/>
            <person name="Mikhailova N."/>
            <person name="Nelson K."/>
            <person name="Gogarten J.P."/>
            <person name="Noll K."/>
            <person name="Richardson P."/>
        </authorList>
    </citation>
    <scope>NUCLEOTIDE SEQUENCE [LARGE SCALE GENOMIC DNA]</scope>
    <source>
        <strain evidence="3">ATCC 35602 / DSM 5306 / Rt17-B1</strain>
    </source>
</reference>
<dbReference type="eggNOG" id="COG1392">
    <property type="taxonomic scope" value="Bacteria"/>
</dbReference>
<evidence type="ECO:0000313" key="2">
    <source>
        <dbReference type="EMBL" id="ABS60357.1"/>
    </source>
</evidence>
<comment type="similarity">
    <text evidence="1">Belongs to the UPF0111 family.</text>
</comment>
<dbReference type="STRING" id="381764.Fnod_0493"/>
<dbReference type="Gene3D" id="1.20.58.220">
    <property type="entry name" value="Phosphate transport system protein phou homolog 2, domain 2"/>
    <property type="match status" value="1"/>
</dbReference>
<dbReference type="KEGG" id="fno:Fnod_0493"/>
<dbReference type="HOGENOM" id="CLU_104916_0_0_0"/>
<evidence type="ECO:0000256" key="1">
    <source>
        <dbReference type="ARBA" id="ARBA00008591"/>
    </source>
</evidence>
<dbReference type="Proteomes" id="UP000002415">
    <property type="component" value="Chromosome"/>
</dbReference>
<dbReference type="PANTHER" id="PTHR36536:SF3">
    <property type="entry name" value="UPF0111 PROTEIN HI_1603"/>
    <property type="match status" value="1"/>
</dbReference>
<gene>
    <name evidence="2" type="ordered locus">Fnod_0493</name>
</gene>
<proteinExistence type="inferred from homology"/>
<dbReference type="EMBL" id="CP000771">
    <property type="protein sequence ID" value="ABS60357.1"/>
    <property type="molecule type" value="Genomic_DNA"/>
</dbReference>
<dbReference type="InterPro" id="IPR038078">
    <property type="entry name" value="PhoU-like_sf"/>
</dbReference>
<dbReference type="RefSeq" id="WP_011993677.1">
    <property type="nucleotide sequence ID" value="NC_009718.1"/>
</dbReference>
<keyword evidence="3" id="KW-1185">Reference proteome</keyword>
<dbReference type="PANTHER" id="PTHR36536">
    <property type="entry name" value="UPF0111 PROTEIN HI_1603"/>
    <property type="match status" value="1"/>
</dbReference>
<reference evidence="2 3" key="2">
    <citation type="journal article" date="2009" name="Proc. Natl. Acad. Sci. U.S.A.">
        <title>On the chimeric nature, thermophilic origin, and phylogenetic placement of the Thermotogales.</title>
        <authorList>
            <person name="Zhaxybayeva O."/>
            <person name="Swithers K.S."/>
            <person name="Lapierre P."/>
            <person name="Fournier G.P."/>
            <person name="Bickhart D.M."/>
            <person name="DeBoy R.T."/>
            <person name="Nelson K.E."/>
            <person name="Nesbo C.L."/>
            <person name="Doolittle W.F."/>
            <person name="Gogarten J.P."/>
            <person name="Noll K.M."/>
        </authorList>
    </citation>
    <scope>NUCLEOTIDE SEQUENCE [LARGE SCALE GENOMIC DNA]</scope>
    <source>
        <strain evidence="3">ATCC 35602 / DSM 5306 / Rt17-B1</strain>
    </source>
</reference>
<sequence>MANIFNKLVPYRSPLELFIEHTILCVEAAGVMKEAIKVYLNGGNIEGFSKKIDEFEDKADGIKIKVREIYSKLKWTYFNKSDFLDILHNTDSIIDITDDVLKMLTMNKVENIPEDVAKDILQLSDLVSESVIHMSEIAKELRLIVESAFSPKEVKEGDERVSVVEKEEHSSDILGLEIGKKLFSKKYEMNAVDIMFLNSIIILLMRIEDRAKNVVERIRMITHQ</sequence>
<dbReference type="AlphaFoldDB" id="A7HKC4"/>
<dbReference type="Pfam" id="PF01865">
    <property type="entry name" value="PhoU_div"/>
    <property type="match status" value="1"/>
</dbReference>
<dbReference type="InterPro" id="IPR002727">
    <property type="entry name" value="DUF47"/>
</dbReference>
<dbReference type="InterPro" id="IPR018445">
    <property type="entry name" value="Put_Phosphate_transp_reg"/>
</dbReference>
<evidence type="ECO:0008006" key="4">
    <source>
        <dbReference type="Google" id="ProtNLM"/>
    </source>
</evidence>
<name>A7HKC4_FERNB</name>
<evidence type="ECO:0000313" key="3">
    <source>
        <dbReference type="Proteomes" id="UP000002415"/>
    </source>
</evidence>